<accession>A0ABT3RTI6</accession>
<dbReference type="Proteomes" id="UP001209885">
    <property type="component" value="Unassembled WGS sequence"/>
</dbReference>
<dbReference type="EMBL" id="JAPFQN010000007">
    <property type="protein sequence ID" value="MCX2744945.1"/>
    <property type="molecule type" value="Genomic_DNA"/>
</dbReference>
<sequence>MIFINNTDSSIPLTLIKLLNKEGFSNLLIINPNPPLLSEIEYFDSIQIKELEYYLDKYQWEAEMFIYINTLDLDLDWVIKKCSDFQIPLLAINANENSVDKNQNSPFYFKFYKWEGESITNEEKEKLLSLIRLNK</sequence>
<reference evidence="1 2" key="1">
    <citation type="submission" date="2022-11" db="EMBL/GenBank/DDBJ databases">
        <title>The characterization of three novel Bacteroidetes species and genomic analysis of their roles in tidal elemental geochemical cycles.</title>
        <authorList>
            <person name="Ma K."/>
        </authorList>
    </citation>
    <scope>NUCLEOTIDE SEQUENCE [LARGE SCALE GENOMIC DNA]</scope>
    <source>
        <strain evidence="1 2">M17</strain>
    </source>
</reference>
<dbReference type="RefSeq" id="WP_266057493.1">
    <property type="nucleotide sequence ID" value="NZ_JAPFQN010000007.1"/>
</dbReference>
<keyword evidence="2" id="KW-1185">Reference proteome</keyword>
<evidence type="ECO:0000313" key="1">
    <source>
        <dbReference type="EMBL" id="MCX2744945.1"/>
    </source>
</evidence>
<comment type="caution">
    <text evidence="1">The sequence shown here is derived from an EMBL/GenBank/DDBJ whole genome shotgun (WGS) entry which is preliminary data.</text>
</comment>
<protein>
    <submittedName>
        <fullName evidence="1">Uncharacterized protein</fullName>
    </submittedName>
</protein>
<gene>
    <name evidence="1" type="ORF">OO013_13770</name>
</gene>
<name>A0ABT3RTI6_9BACT</name>
<organism evidence="1 2">
    <name type="scientific">Mangrovivirga halotolerans</name>
    <dbReference type="NCBI Taxonomy" id="2993936"/>
    <lineage>
        <taxon>Bacteria</taxon>
        <taxon>Pseudomonadati</taxon>
        <taxon>Bacteroidota</taxon>
        <taxon>Cytophagia</taxon>
        <taxon>Cytophagales</taxon>
        <taxon>Mangrovivirgaceae</taxon>
        <taxon>Mangrovivirga</taxon>
    </lineage>
</organism>
<proteinExistence type="predicted"/>
<evidence type="ECO:0000313" key="2">
    <source>
        <dbReference type="Proteomes" id="UP001209885"/>
    </source>
</evidence>